<dbReference type="InterPro" id="IPR002575">
    <property type="entry name" value="Aminoglycoside_PTrfase"/>
</dbReference>
<dbReference type="STRING" id="1834516.BL253_11950"/>
<proteinExistence type="predicted"/>
<dbReference type="Proteomes" id="UP000188929">
    <property type="component" value="Unassembled WGS sequence"/>
</dbReference>
<name>A0A1V2ICS7_9ACTN</name>
<protein>
    <recommendedName>
        <fullName evidence="1">Aminoglycoside phosphotransferase domain-containing protein</fullName>
    </recommendedName>
</protein>
<organism evidence="2 3">
    <name type="scientific">Pseudofrankia asymbiotica</name>
    <dbReference type="NCBI Taxonomy" id="1834516"/>
    <lineage>
        <taxon>Bacteria</taxon>
        <taxon>Bacillati</taxon>
        <taxon>Actinomycetota</taxon>
        <taxon>Actinomycetes</taxon>
        <taxon>Frankiales</taxon>
        <taxon>Frankiaceae</taxon>
        <taxon>Pseudofrankia</taxon>
    </lineage>
</organism>
<dbReference type="Gene3D" id="3.90.1200.10">
    <property type="match status" value="1"/>
</dbReference>
<feature type="domain" description="Aminoglycoside phosphotransferase" evidence="1">
    <location>
        <begin position="7"/>
        <end position="189"/>
    </location>
</feature>
<reference evidence="3" key="1">
    <citation type="submission" date="2016-10" db="EMBL/GenBank/DDBJ databases">
        <title>Frankia sp. NRRL B-16386 Genome sequencing.</title>
        <authorList>
            <person name="Ghodhbane-Gtari F."/>
            <person name="Swanson E."/>
            <person name="Gueddou A."/>
            <person name="Hezbri K."/>
            <person name="Ktari K."/>
            <person name="Nouioui I."/>
            <person name="Morris K."/>
            <person name="Simpson S."/>
            <person name="Abebe-Akele F."/>
            <person name="Thomas K."/>
            <person name="Gtari M."/>
            <person name="Tisa L.S."/>
        </authorList>
    </citation>
    <scope>NUCLEOTIDE SEQUENCE [LARGE SCALE GENOMIC DNA]</scope>
    <source>
        <strain evidence="3">NRRL B-16386</strain>
    </source>
</reference>
<evidence type="ECO:0000313" key="2">
    <source>
        <dbReference type="EMBL" id="ONH30820.1"/>
    </source>
</evidence>
<keyword evidence="3" id="KW-1185">Reference proteome</keyword>
<evidence type="ECO:0000313" key="3">
    <source>
        <dbReference type="Proteomes" id="UP000188929"/>
    </source>
</evidence>
<dbReference type="OrthoDB" id="2570531at2"/>
<sequence length="259" mass="26771">MGVASRLDTDTGPVFLKAAPLRSPAIGHYQREAAVNAALPAGIPAPRLLWSGEVAGWLLLSFGHLDGRDADLAPGSPDLTPVLRTVGELADRLTPNPWDRAPSVAERFTALREKADELLAQCPGEFPVLEAAAAGFSLAAVDGGTLLHADLHAGNFFVTADGVSVIDWSLASRGAPWVDVAMLVPRLVAAGHGVAGAESLAGTVPGWKAAPEGAVTGLAAVRALFAEHQARSGPPRLRAARAIAAVVGRAWVEYRIGAL</sequence>
<dbReference type="AlphaFoldDB" id="A0A1V2ICS7"/>
<gene>
    <name evidence="2" type="ORF">BL253_11950</name>
</gene>
<comment type="caution">
    <text evidence="2">The sequence shown here is derived from an EMBL/GenBank/DDBJ whole genome shotgun (WGS) entry which is preliminary data.</text>
</comment>
<evidence type="ECO:0000259" key="1">
    <source>
        <dbReference type="Pfam" id="PF01636"/>
    </source>
</evidence>
<accession>A0A1V2ICS7</accession>
<dbReference type="InterPro" id="IPR011009">
    <property type="entry name" value="Kinase-like_dom_sf"/>
</dbReference>
<dbReference type="EMBL" id="MOMC01000022">
    <property type="protein sequence ID" value="ONH30820.1"/>
    <property type="molecule type" value="Genomic_DNA"/>
</dbReference>
<dbReference type="SUPFAM" id="SSF56112">
    <property type="entry name" value="Protein kinase-like (PK-like)"/>
    <property type="match status" value="1"/>
</dbReference>
<dbReference type="Pfam" id="PF01636">
    <property type="entry name" value="APH"/>
    <property type="match status" value="1"/>
</dbReference>
<dbReference type="RefSeq" id="WP_076816434.1">
    <property type="nucleotide sequence ID" value="NZ_MOMC01000022.1"/>
</dbReference>